<protein>
    <submittedName>
        <fullName evidence="1">Uncharacterized protein</fullName>
    </submittedName>
</protein>
<dbReference type="AlphaFoldDB" id="A0A2N7JRJ6"/>
<proteinExistence type="predicted"/>
<dbReference type="RefSeq" id="WP_102552150.1">
    <property type="nucleotide sequence ID" value="NZ_MCZF01000093.1"/>
</dbReference>
<evidence type="ECO:0000313" key="2">
    <source>
        <dbReference type="Proteomes" id="UP000235533"/>
    </source>
</evidence>
<dbReference type="Proteomes" id="UP000235533">
    <property type="component" value="Unassembled WGS sequence"/>
</dbReference>
<name>A0A2N7JRJ6_VIBSP</name>
<gene>
    <name evidence="1" type="ORF">BCT54_22155</name>
</gene>
<sequence>MVQFFKRWFHHYTLDKAKREMSDSQKVQTGVDWDEAIASGFEYMAEQDRLSRENQIESFHSRHFE</sequence>
<organism evidence="1 2">
    <name type="scientific">Vibrio splendidus</name>
    <dbReference type="NCBI Taxonomy" id="29497"/>
    <lineage>
        <taxon>Bacteria</taxon>
        <taxon>Pseudomonadati</taxon>
        <taxon>Pseudomonadota</taxon>
        <taxon>Gammaproteobacteria</taxon>
        <taxon>Vibrionales</taxon>
        <taxon>Vibrionaceae</taxon>
        <taxon>Vibrio</taxon>
    </lineage>
</organism>
<dbReference type="EMBL" id="MCZF01000093">
    <property type="protein sequence ID" value="PMM56036.1"/>
    <property type="molecule type" value="Genomic_DNA"/>
</dbReference>
<comment type="caution">
    <text evidence="1">The sequence shown here is derived from an EMBL/GenBank/DDBJ whole genome shotgun (WGS) entry which is preliminary data.</text>
</comment>
<reference evidence="2" key="1">
    <citation type="submission" date="2016-07" db="EMBL/GenBank/DDBJ databases">
        <title>Nontailed viruses are major unrecognized killers of bacteria in the ocean.</title>
        <authorList>
            <person name="Kauffman K."/>
            <person name="Hussain F."/>
            <person name="Yang J."/>
            <person name="Arevalo P."/>
            <person name="Brown J."/>
            <person name="Cutler M."/>
            <person name="Kelly L."/>
            <person name="Polz M.F."/>
        </authorList>
    </citation>
    <scope>NUCLEOTIDE SEQUENCE [LARGE SCALE GENOMIC DNA]</scope>
    <source>
        <strain evidence="2">10N.261.48.B5</strain>
    </source>
</reference>
<evidence type="ECO:0000313" key="1">
    <source>
        <dbReference type="EMBL" id="PMM56036.1"/>
    </source>
</evidence>
<accession>A0A2N7JRJ6</accession>